<accession>A0A2B7YQM9</accession>
<feature type="compositionally biased region" description="Gly residues" evidence="1">
    <location>
        <begin position="319"/>
        <end position="328"/>
    </location>
</feature>
<evidence type="ECO:0000313" key="3">
    <source>
        <dbReference type="Proteomes" id="UP000224634"/>
    </source>
</evidence>
<organism evidence="2 3">
    <name type="scientific">Polytolypa hystricis (strain UAMH7299)</name>
    <dbReference type="NCBI Taxonomy" id="1447883"/>
    <lineage>
        <taxon>Eukaryota</taxon>
        <taxon>Fungi</taxon>
        <taxon>Dikarya</taxon>
        <taxon>Ascomycota</taxon>
        <taxon>Pezizomycotina</taxon>
        <taxon>Eurotiomycetes</taxon>
        <taxon>Eurotiomycetidae</taxon>
        <taxon>Onygenales</taxon>
        <taxon>Onygenales incertae sedis</taxon>
        <taxon>Polytolypa</taxon>
    </lineage>
</organism>
<dbReference type="Proteomes" id="UP000224634">
    <property type="component" value="Unassembled WGS sequence"/>
</dbReference>
<protein>
    <recommendedName>
        <fullName evidence="4">RNA helicase HEL117</fullName>
    </recommendedName>
</protein>
<feature type="compositionally biased region" description="Low complexity" evidence="1">
    <location>
        <begin position="190"/>
        <end position="208"/>
    </location>
</feature>
<evidence type="ECO:0000256" key="1">
    <source>
        <dbReference type="SAM" id="MobiDB-lite"/>
    </source>
</evidence>
<reference evidence="2 3" key="1">
    <citation type="submission" date="2017-10" db="EMBL/GenBank/DDBJ databases">
        <title>Comparative genomics in systemic dimorphic fungi from Ajellomycetaceae.</title>
        <authorList>
            <person name="Munoz J.F."/>
            <person name="Mcewen J.G."/>
            <person name="Clay O.K."/>
            <person name="Cuomo C.A."/>
        </authorList>
    </citation>
    <scope>NUCLEOTIDE SEQUENCE [LARGE SCALE GENOMIC DNA]</scope>
    <source>
        <strain evidence="2 3">UAMH7299</strain>
    </source>
</reference>
<sequence length="407" mass="45865">MDLSSPKPSKPYRSRSPSHSGSASHRHHHHHHHSRRHDRHAPSRSRSHSPERRSKPHQRRSRPREPVAAVAPPPPITLPFDAMPLSKRDIARYEPMFGLYLDIQKGLDIADLDEREVRGRWKSFVGKWNRGELAEGWYDPSTLEKSRTDTYTTTTGERASRDSPTYDSHASAATPGREDSARTSRERSVSSDISNSSAPDNNNNNNSSLDEDLHGPQLPSTMIPHHQQTLSSSRSRTERSGPTIPTTHDLQLHHESQHEASISARSAQRSAYKQTLATHKSRMREIEDEIAPRAEPGTRERQLEKRRETAAANRAFAEGAGGGGGGDGEVVMADSELMGGGEGGEDDLQALKRAKEKDVRKKNERELRKEEMLRTRAAEREEKLRIYRRKEEETMSALHALAKQRFG</sequence>
<feature type="compositionally biased region" description="Basic and acidic residues" evidence="1">
    <location>
        <begin position="176"/>
        <end position="189"/>
    </location>
</feature>
<feature type="compositionally biased region" description="Basic residues" evidence="1">
    <location>
        <begin position="24"/>
        <end position="47"/>
    </location>
</feature>
<comment type="caution">
    <text evidence="2">The sequence shown here is derived from an EMBL/GenBank/DDBJ whole genome shotgun (WGS) entry which is preliminary data.</text>
</comment>
<dbReference type="AlphaFoldDB" id="A0A2B7YQM9"/>
<feature type="compositionally biased region" description="Low complexity" evidence="1">
    <location>
        <begin position="14"/>
        <end position="23"/>
    </location>
</feature>
<dbReference type="EMBL" id="PDNA01000025">
    <property type="protein sequence ID" value="PGH23339.1"/>
    <property type="molecule type" value="Genomic_DNA"/>
</dbReference>
<feature type="region of interest" description="Disordered" evidence="1">
    <location>
        <begin position="143"/>
        <end position="346"/>
    </location>
</feature>
<dbReference type="InterPro" id="IPR044688">
    <property type="entry name" value="SCI-1-like"/>
</dbReference>
<gene>
    <name evidence="2" type="ORF">AJ80_02592</name>
</gene>
<dbReference type="PANTHER" id="PTHR34117">
    <property type="entry name" value="STYLE CELL-CYCLE INHIBITOR 1"/>
    <property type="match status" value="1"/>
</dbReference>
<keyword evidence="3" id="KW-1185">Reference proteome</keyword>
<feature type="compositionally biased region" description="Basic and acidic residues" evidence="1">
    <location>
        <begin position="290"/>
        <end position="309"/>
    </location>
</feature>
<dbReference type="STRING" id="1447883.A0A2B7YQM9"/>
<dbReference type="PANTHER" id="PTHR34117:SF1">
    <property type="entry name" value="STYLE CELL-CYCLE INHIBITOR 1"/>
    <property type="match status" value="1"/>
</dbReference>
<name>A0A2B7YQM9_POLH7</name>
<proteinExistence type="predicted"/>
<dbReference type="OrthoDB" id="2139939at2759"/>
<feature type="region of interest" description="Disordered" evidence="1">
    <location>
        <begin position="1"/>
        <end position="77"/>
    </location>
</feature>
<evidence type="ECO:0000313" key="2">
    <source>
        <dbReference type="EMBL" id="PGH23339.1"/>
    </source>
</evidence>
<feature type="compositionally biased region" description="Low complexity" evidence="1">
    <location>
        <begin position="260"/>
        <end position="271"/>
    </location>
</feature>
<evidence type="ECO:0008006" key="4">
    <source>
        <dbReference type="Google" id="ProtNLM"/>
    </source>
</evidence>